<sequence length="63" mass="7019">MIVGLIASTTTTQGLTIQCALDKGLYPKGIKVSDQEMDALSLVREDFHGEWNYTIYPRLLDTS</sequence>
<evidence type="ECO:0000313" key="1">
    <source>
        <dbReference type="EMBL" id="EQD73218.1"/>
    </source>
</evidence>
<gene>
    <name evidence="1" type="ORF">B1A_05061</name>
</gene>
<reference evidence="1" key="1">
    <citation type="submission" date="2013-08" db="EMBL/GenBank/DDBJ databases">
        <authorList>
            <person name="Mendez C."/>
            <person name="Richter M."/>
            <person name="Ferrer M."/>
            <person name="Sanchez J."/>
        </authorList>
    </citation>
    <scope>NUCLEOTIDE SEQUENCE</scope>
</reference>
<organism evidence="1">
    <name type="scientific">mine drainage metagenome</name>
    <dbReference type="NCBI Taxonomy" id="410659"/>
    <lineage>
        <taxon>unclassified sequences</taxon>
        <taxon>metagenomes</taxon>
        <taxon>ecological metagenomes</taxon>
    </lineage>
</organism>
<protein>
    <submittedName>
        <fullName evidence="1">Transposase, Rhodopirellula-type</fullName>
    </submittedName>
</protein>
<name>T1BX64_9ZZZZ</name>
<accession>T1BX64</accession>
<dbReference type="AlphaFoldDB" id="T1BX64"/>
<dbReference type="InterPro" id="IPR011518">
    <property type="entry name" value="Transposase_36"/>
</dbReference>
<proteinExistence type="predicted"/>
<reference evidence="1" key="2">
    <citation type="journal article" date="2014" name="ISME J.">
        <title>Microbial stratification in low pH oxic and suboxic macroscopic growths along an acid mine drainage.</title>
        <authorList>
            <person name="Mendez-Garcia C."/>
            <person name="Mesa V."/>
            <person name="Sprenger R.R."/>
            <person name="Richter M."/>
            <person name="Diez M.S."/>
            <person name="Solano J."/>
            <person name="Bargiela R."/>
            <person name="Golyshina O.V."/>
            <person name="Manteca A."/>
            <person name="Ramos J.L."/>
            <person name="Gallego J.R."/>
            <person name="Llorente I."/>
            <person name="Martins Dos Santos V.A."/>
            <person name="Jensen O.N."/>
            <person name="Pelaez A.I."/>
            <person name="Sanchez J."/>
            <person name="Ferrer M."/>
        </authorList>
    </citation>
    <scope>NUCLEOTIDE SEQUENCE</scope>
</reference>
<dbReference type="EMBL" id="AUZX01003693">
    <property type="protein sequence ID" value="EQD73218.1"/>
    <property type="molecule type" value="Genomic_DNA"/>
</dbReference>
<comment type="caution">
    <text evidence="1">The sequence shown here is derived from an EMBL/GenBank/DDBJ whole genome shotgun (WGS) entry which is preliminary data.</text>
</comment>
<dbReference type="Pfam" id="PF07592">
    <property type="entry name" value="DDE_Tnp_ISAZ013"/>
    <property type="match status" value="1"/>
</dbReference>